<dbReference type="AlphaFoldDB" id="A0A821TJU4"/>
<sequence length="203" mass="24043">MINNFIKQDQYRLSIELEQQRHMLKFDAQDHRLVETFYQLNARKTEISSTKTIWKATHYEQLLRCELILFKKWMSLPVASVTMNTFMELGLVKMNEIFTFILTNKVLFDSMSTIIVNEIPLKQLVFESMNEAVIIVEKNIQAYIEIATAEKTKILSQQNKFNKLPTVETVMNAIENRQRNMVQCAQYYMEQKIKILFLDNNKT</sequence>
<evidence type="ECO:0000313" key="2">
    <source>
        <dbReference type="EMBL" id="CAF4872600.1"/>
    </source>
</evidence>
<reference evidence="2" key="1">
    <citation type="submission" date="2021-02" db="EMBL/GenBank/DDBJ databases">
        <authorList>
            <person name="Nowell W R."/>
        </authorList>
    </citation>
    <scope>NUCLEOTIDE SEQUENCE</scope>
</reference>
<comment type="caution">
    <text evidence="2">The sequence shown here is derived from an EMBL/GenBank/DDBJ whole genome shotgun (WGS) entry which is preliminary data.</text>
</comment>
<dbReference type="EMBL" id="CAJOBS010004047">
    <property type="protein sequence ID" value="CAF4872600.1"/>
    <property type="molecule type" value="Genomic_DNA"/>
</dbReference>
<name>A0A821TJU4_9BILA</name>
<evidence type="ECO:0000313" key="1">
    <source>
        <dbReference type="EMBL" id="CAF3808591.1"/>
    </source>
</evidence>
<gene>
    <name evidence="1" type="ORF">KIK155_LOCUS32854</name>
    <name evidence="2" type="ORF">TOA249_LOCUS28607</name>
</gene>
<dbReference type="Proteomes" id="UP000663838">
    <property type="component" value="Unassembled WGS sequence"/>
</dbReference>
<organism evidence="2 3">
    <name type="scientific">Rotaria socialis</name>
    <dbReference type="NCBI Taxonomy" id="392032"/>
    <lineage>
        <taxon>Eukaryota</taxon>
        <taxon>Metazoa</taxon>
        <taxon>Spiralia</taxon>
        <taxon>Gnathifera</taxon>
        <taxon>Rotifera</taxon>
        <taxon>Eurotatoria</taxon>
        <taxon>Bdelloidea</taxon>
        <taxon>Philodinida</taxon>
        <taxon>Philodinidae</taxon>
        <taxon>Rotaria</taxon>
    </lineage>
</organism>
<evidence type="ECO:0000313" key="3">
    <source>
        <dbReference type="Proteomes" id="UP000663838"/>
    </source>
</evidence>
<dbReference type="EMBL" id="CAJNYV010006192">
    <property type="protein sequence ID" value="CAF3808591.1"/>
    <property type="molecule type" value="Genomic_DNA"/>
</dbReference>
<dbReference type="Proteomes" id="UP000663865">
    <property type="component" value="Unassembled WGS sequence"/>
</dbReference>
<proteinExistence type="predicted"/>
<accession>A0A821TJU4</accession>
<protein>
    <submittedName>
        <fullName evidence="2">Uncharacterized protein</fullName>
    </submittedName>
</protein>